<dbReference type="Gene3D" id="3.90.550.10">
    <property type="entry name" value="Spore Coat Polysaccharide Biosynthesis Protein SpsA, Chain A"/>
    <property type="match status" value="1"/>
</dbReference>
<dbReference type="EMBL" id="JBBMEX010000001">
    <property type="protein sequence ID" value="MEQ2556311.1"/>
    <property type="molecule type" value="Genomic_DNA"/>
</dbReference>
<sequence>MQPIQQAFEPVSICFASDDNYAPYLKVAIYSLLCNRNRERSYDIIILHKRISREHQGEILGLADGKSGVSIRFVNVVEADRELQSDVGCYYAVETNYRLLLFSKLFQNYRRMLYLDCDIIVTGDVGELFDVDLEGKSAAGVEDVGFRWLAYTKRAIFLDNKPYNVLNYCTDVLGIKDPGGYVNAGVLLFDLEKCRQKVSFRDVVETLHSRNFFYNDQDVLNILLEGNIKQVDCKWNYMNNIAFYLECDRKEFRELYLDLRREDYRIIHYISAKKPWNGEVPMGEVWQKYADE</sequence>
<keyword evidence="5" id="KW-1185">Reference proteome</keyword>
<dbReference type="GO" id="GO:0016740">
    <property type="term" value="F:transferase activity"/>
    <property type="evidence" value="ECO:0007669"/>
    <property type="project" value="UniProtKB-KW"/>
</dbReference>
<comment type="caution">
    <text evidence="4">The sequence shown here is derived from an EMBL/GenBank/DDBJ whole genome shotgun (WGS) entry which is preliminary data.</text>
</comment>
<evidence type="ECO:0000256" key="1">
    <source>
        <dbReference type="ARBA" id="ARBA00022676"/>
    </source>
</evidence>
<evidence type="ECO:0000313" key="5">
    <source>
        <dbReference type="Proteomes" id="UP001454489"/>
    </source>
</evidence>
<dbReference type="SUPFAM" id="SSF53448">
    <property type="entry name" value="Nucleotide-diphospho-sugar transferases"/>
    <property type="match status" value="1"/>
</dbReference>
<dbReference type="CDD" id="cd04194">
    <property type="entry name" value="GT8_A4GalT_like"/>
    <property type="match status" value="1"/>
</dbReference>
<evidence type="ECO:0000256" key="2">
    <source>
        <dbReference type="ARBA" id="ARBA00022679"/>
    </source>
</evidence>
<keyword evidence="1" id="KW-0328">Glycosyltransferase</keyword>
<dbReference type="Proteomes" id="UP001454489">
    <property type="component" value="Unassembled WGS sequence"/>
</dbReference>
<dbReference type="InterPro" id="IPR050748">
    <property type="entry name" value="Glycosyltrans_8_dom-fam"/>
</dbReference>
<keyword evidence="3" id="KW-0479">Metal-binding</keyword>
<evidence type="ECO:0000256" key="3">
    <source>
        <dbReference type="ARBA" id="ARBA00022723"/>
    </source>
</evidence>
<name>A0ABV1H9E3_9FIRM</name>
<dbReference type="Pfam" id="PF01501">
    <property type="entry name" value="Glyco_transf_8"/>
    <property type="match status" value="1"/>
</dbReference>
<proteinExistence type="predicted"/>
<dbReference type="InterPro" id="IPR002495">
    <property type="entry name" value="Glyco_trans_8"/>
</dbReference>
<dbReference type="RefSeq" id="WP_353529286.1">
    <property type="nucleotide sequence ID" value="NZ_JBBMEX010000001.1"/>
</dbReference>
<evidence type="ECO:0000313" key="4">
    <source>
        <dbReference type="EMBL" id="MEQ2556311.1"/>
    </source>
</evidence>
<dbReference type="InterPro" id="IPR029044">
    <property type="entry name" value="Nucleotide-diphossugar_trans"/>
</dbReference>
<dbReference type="EC" id="2.-.-.-" evidence="4"/>
<organism evidence="4 5">
    <name type="scientific">Maccoyibacter intestinihominis</name>
    <dbReference type="NCBI Taxonomy" id="3133499"/>
    <lineage>
        <taxon>Bacteria</taxon>
        <taxon>Bacillati</taxon>
        <taxon>Bacillota</taxon>
        <taxon>Clostridia</taxon>
        <taxon>Lachnospirales</taxon>
        <taxon>Lachnospiraceae</taxon>
        <taxon>Maccoyibacter</taxon>
    </lineage>
</organism>
<gene>
    <name evidence="4" type="ORF">WMO43_00235</name>
</gene>
<dbReference type="PANTHER" id="PTHR13778">
    <property type="entry name" value="GLYCOSYLTRANSFERASE 8 DOMAIN-CONTAINING PROTEIN"/>
    <property type="match status" value="1"/>
</dbReference>
<reference evidence="4 5" key="1">
    <citation type="submission" date="2024-03" db="EMBL/GenBank/DDBJ databases">
        <title>Human intestinal bacterial collection.</title>
        <authorList>
            <person name="Pauvert C."/>
            <person name="Hitch T.C.A."/>
            <person name="Clavel T."/>
        </authorList>
    </citation>
    <scope>NUCLEOTIDE SEQUENCE [LARGE SCALE GENOMIC DNA]</scope>
    <source>
        <strain evidence="4 5">CLA-AA-H185</strain>
    </source>
</reference>
<dbReference type="PANTHER" id="PTHR13778:SF47">
    <property type="entry name" value="LIPOPOLYSACCHARIDE 1,3-GALACTOSYLTRANSFERASE"/>
    <property type="match status" value="1"/>
</dbReference>
<keyword evidence="2 4" id="KW-0808">Transferase</keyword>
<accession>A0ABV1H9E3</accession>
<protein>
    <submittedName>
        <fullName evidence="4">Glycosyltransferase family 8 protein</fullName>
        <ecNumber evidence="4">2.-.-.-</ecNumber>
    </submittedName>
</protein>